<comment type="caution">
    <text evidence="7">The sequence shown here is derived from an EMBL/GenBank/DDBJ whole genome shotgun (WGS) entry which is preliminary data.</text>
</comment>
<evidence type="ECO:0000256" key="4">
    <source>
        <dbReference type="PROSITE-ProRule" id="PRU00335"/>
    </source>
</evidence>
<keyword evidence="3" id="KW-0804">Transcription</keyword>
<feature type="DNA-binding region" description="H-T-H motif" evidence="4">
    <location>
        <begin position="31"/>
        <end position="50"/>
    </location>
</feature>
<evidence type="ECO:0000313" key="8">
    <source>
        <dbReference type="Proteomes" id="UP000518188"/>
    </source>
</evidence>
<protein>
    <submittedName>
        <fullName evidence="7">TetR/AcrR family transcriptional regulator</fullName>
    </submittedName>
</protein>
<dbReference type="AlphaFoldDB" id="A0A7X6RX95"/>
<dbReference type="GO" id="GO:0000976">
    <property type="term" value="F:transcription cis-regulatory region binding"/>
    <property type="evidence" value="ECO:0007669"/>
    <property type="project" value="TreeGrafter"/>
</dbReference>
<dbReference type="SUPFAM" id="SSF46689">
    <property type="entry name" value="Homeodomain-like"/>
    <property type="match status" value="1"/>
</dbReference>
<evidence type="ECO:0000256" key="1">
    <source>
        <dbReference type="ARBA" id="ARBA00023015"/>
    </source>
</evidence>
<dbReference type="SUPFAM" id="SSF48498">
    <property type="entry name" value="Tetracyclin repressor-like, C-terminal domain"/>
    <property type="match status" value="1"/>
</dbReference>
<organism evidence="7 8">
    <name type="scientific">Mycolicibacterium septicum DSM 44393</name>
    <dbReference type="NCBI Taxonomy" id="1341646"/>
    <lineage>
        <taxon>Bacteria</taxon>
        <taxon>Bacillati</taxon>
        <taxon>Actinomycetota</taxon>
        <taxon>Actinomycetes</taxon>
        <taxon>Mycobacteriales</taxon>
        <taxon>Mycobacteriaceae</taxon>
        <taxon>Mycolicibacterium</taxon>
    </lineage>
</organism>
<feature type="region of interest" description="Disordered" evidence="5">
    <location>
        <begin position="214"/>
        <end position="246"/>
    </location>
</feature>
<evidence type="ECO:0000256" key="5">
    <source>
        <dbReference type="SAM" id="MobiDB-lite"/>
    </source>
</evidence>
<dbReference type="InterPro" id="IPR001647">
    <property type="entry name" value="HTH_TetR"/>
</dbReference>
<dbReference type="InterPro" id="IPR025996">
    <property type="entry name" value="MT1864/Rv1816-like_C"/>
</dbReference>
<proteinExistence type="predicted"/>
<dbReference type="PROSITE" id="PS50977">
    <property type="entry name" value="HTH_TETR_2"/>
    <property type="match status" value="1"/>
</dbReference>
<accession>A0A7X6RX95</accession>
<gene>
    <name evidence="7" type="ORF">HGA11_18280</name>
</gene>
<dbReference type="GO" id="GO:0003700">
    <property type="term" value="F:DNA-binding transcription factor activity"/>
    <property type="evidence" value="ECO:0007669"/>
    <property type="project" value="TreeGrafter"/>
</dbReference>
<evidence type="ECO:0000259" key="6">
    <source>
        <dbReference type="PROSITE" id="PS50977"/>
    </source>
</evidence>
<name>A0A7X6RX95_9MYCO</name>
<dbReference type="Pfam" id="PF13305">
    <property type="entry name" value="TetR_C_33"/>
    <property type="match status" value="1"/>
</dbReference>
<evidence type="ECO:0000313" key="7">
    <source>
        <dbReference type="EMBL" id="NKZ12922.1"/>
    </source>
</evidence>
<dbReference type="Pfam" id="PF00440">
    <property type="entry name" value="TetR_N"/>
    <property type="match status" value="1"/>
</dbReference>
<dbReference type="PANTHER" id="PTHR30055:SF209">
    <property type="entry name" value="POSSIBLE TRANSCRIPTIONAL REGULATORY PROTEIN (PROBABLY TETR-FAMILY)"/>
    <property type="match status" value="1"/>
</dbReference>
<reference evidence="7 8" key="1">
    <citation type="submission" date="2020-04" db="EMBL/GenBank/DDBJ databases">
        <title>MicrobeNet Type strains.</title>
        <authorList>
            <person name="Nicholson A.C."/>
        </authorList>
    </citation>
    <scope>NUCLEOTIDE SEQUENCE [LARGE SCALE GENOMIC DNA]</scope>
    <source>
        <strain evidence="7 8">ATCC 700731</strain>
    </source>
</reference>
<dbReference type="PANTHER" id="PTHR30055">
    <property type="entry name" value="HTH-TYPE TRANSCRIPTIONAL REGULATOR RUTR"/>
    <property type="match status" value="1"/>
</dbReference>
<evidence type="ECO:0000256" key="2">
    <source>
        <dbReference type="ARBA" id="ARBA00023125"/>
    </source>
</evidence>
<sequence>MSRTMSTMGIRESLIEESLQVLEESGPEALSARMLAKRIGASTMAVYTHFDGMPGLYEALVRESFVRFGEHLRRRPDTDDPVADLLASGLAYREYALTYPQRYRLMFGITSPSIALPIGRDVTVDGNPAALSEINSVYAQIPVFVRRCMDIGAIDEGDPVAVAAQIWTMMHGYVLAEIIGVFGTDGAGVAWVLAPHITNLLVGLGGDRDRIQQSFQRLDPPSTPHPPAAEAAKAARPGRRARPAPS</sequence>
<evidence type="ECO:0000256" key="3">
    <source>
        <dbReference type="ARBA" id="ARBA00023163"/>
    </source>
</evidence>
<feature type="domain" description="HTH tetR-type" evidence="6">
    <location>
        <begin position="8"/>
        <end position="68"/>
    </location>
</feature>
<dbReference type="Proteomes" id="UP000518188">
    <property type="component" value="Unassembled WGS sequence"/>
</dbReference>
<keyword evidence="1" id="KW-0805">Transcription regulation</keyword>
<dbReference type="InterPro" id="IPR050109">
    <property type="entry name" value="HTH-type_TetR-like_transc_reg"/>
</dbReference>
<dbReference type="InterPro" id="IPR036271">
    <property type="entry name" value="Tet_transcr_reg_TetR-rel_C_sf"/>
</dbReference>
<dbReference type="EMBL" id="JAAXPJ010000007">
    <property type="protein sequence ID" value="NKZ12922.1"/>
    <property type="molecule type" value="Genomic_DNA"/>
</dbReference>
<keyword evidence="2 4" id="KW-0238">DNA-binding</keyword>
<dbReference type="Gene3D" id="1.10.357.10">
    <property type="entry name" value="Tetracycline Repressor, domain 2"/>
    <property type="match status" value="1"/>
</dbReference>
<dbReference type="InterPro" id="IPR009057">
    <property type="entry name" value="Homeodomain-like_sf"/>
</dbReference>
<feature type="compositionally biased region" description="Basic residues" evidence="5">
    <location>
        <begin position="236"/>
        <end position="246"/>
    </location>
</feature>